<dbReference type="GO" id="GO:0005096">
    <property type="term" value="F:GTPase activator activity"/>
    <property type="evidence" value="ECO:0007669"/>
    <property type="project" value="UniProtKB-KW"/>
</dbReference>
<evidence type="ECO:0000256" key="1">
    <source>
        <dbReference type="ARBA" id="ARBA00022468"/>
    </source>
</evidence>
<feature type="compositionally biased region" description="Low complexity" evidence="2">
    <location>
        <begin position="136"/>
        <end position="145"/>
    </location>
</feature>
<feature type="compositionally biased region" description="Polar residues" evidence="2">
    <location>
        <begin position="1"/>
        <end position="13"/>
    </location>
</feature>
<evidence type="ECO:0000259" key="3">
    <source>
        <dbReference type="SMART" id="SM00324"/>
    </source>
</evidence>
<dbReference type="RefSeq" id="XP_062623332.1">
    <property type="nucleotide sequence ID" value="XM_062767348.1"/>
</dbReference>
<feature type="compositionally biased region" description="Polar residues" evidence="2">
    <location>
        <begin position="637"/>
        <end position="669"/>
    </location>
</feature>
<reference evidence="4" key="1">
    <citation type="submission" date="2023-10" db="EMBL/GenBank/DDBJ databases">
        <authorList>
            <person name="Noh H."/>
        </authorList>
    </citation>
    <scope>NUCLEOTIDE SEQUENCE</scope>
    <source>
        <strain evidence="4">DUCC4014</strain>
    </source>
</reference>
<dbReference type="Pfam" id="PF00620">
    <property type="entry name" value="RhoGAP"/>
    <property type="match status" value="1"/>
</dbReference>
<dbReference type="GO" id="GO:0007165">
    <property type="term" value="P:signal transduction"/>
    <property type="evidence" value="ECO:0007669"/>
    <property type="project" value="InterPro"/>
</dbReference>
<feature type="region of interest" description="Disordered" evidence="2">
    <location>
        <begin position="554"/>
        <end position="685"/>
    </location>
</feature>
<feature type="compositionally biased region" description="Low complexity" evidence="2">
    <location>
        <begin position="530"/>
        <end position="541"/>
    </location>
</feature>
<dbReference type="Gene3D" id="1.10.555.10">
    <property type="entry name" value="Rho GTPase activation protein"/>
    <property type="match status" value="1"/>
</dbReference>
<name>A0AAF0XZU2_9TREE</name>
<dbReference type="PANTHER" id="PTHR15228">
    <property type="entry name" value="SPERMATHECAL PHYSIOLOGY VARIANT"/>
    <property type="match status" value="1"/>
</dbReference>
<feature type="region of interest" description="Disordered" evidence="2">
    <location>
        <begin position="377"/>
        <end position="430"/>
    </location>
</feature>
<feature type="compositionally biased region" description="Basic and acidic residues" evidence="2">
    <location>
        <begin position="569"/>
        <end position="580"/>
    </location>
</feature>
<gene>
    <name evidence="4" type="primary">rga5</name>
    <name evidence="4" type="ORF">LOC62_01G000889</name>
</gene>
<dbReference type="EMBL" id="CP086714">
    <property type="protein sequence ID" value="WOO77300.1"/>
    <property type="molecule type" value="Genomic_DNA"/>
</dbReference>
<organism evidence="4 5">
    <name type="scientific">Vanrija pseudolonga</name>
    <dbReference type="NCBI Taxonomy" id="143232"/>
    <lineage>
        <taxon>Eukaryota</taxon>
        <taxon>Fungi</taxon>
        <taxon>Dikarya</taxon>
        <taxon>Basidiomycota</taxon>
        <taxon>Agaricomycotina</taxon>
        <taxon>Tremellomycetes</taxon>
        <taxon>Trichosporonales</taxon>
        <taxon>Trichosporonaceae</taxon>
        <taxon>Vanrija</taxon>
    </lineage>
</organism>
<protein>
    <submittedName>
        <fullName evidence="4">Rho-GTPase-activating protein 5</fullName>
    </submittedName>
</protein>
<sequence>MVTARPSPTTAAVTSARGVAYTTSPGDGGQSPRLLVTRRSSAKPHAAVALATHIASTRSPHRLGPDMPGGPSTAAGGPSGPSSSRRPSADAEAAAGTGLRRLKSPAGLSERERTSQGLMTWWKAFSQRQDKPSHHPPQQQQQPQQSFKSPVRTQAPRKVFGAPLSKVLDYAGQQISVNAPDGTSYIWGEVPIVVGKCGGYLKQKTDIEGLFRVSGSEKRMRDLQATFDEAPTYGGDLDWPSTSYSPHDIATIFRRYLTQMPEPVIPHAFYDKFRNASIHELAHDKKLKEYKRIVRQMPRPNRALLLYVLDLLGTTARSADKNLMTAGNLAVIFQPGILHHPEHDLRPRENALSKDVLEFLIEEQQSIVLSLTANLASKKRTQNRSSTATLPQVTVPEGTGSAAPTNESQHDPSSIPLPDTPPSTDTASLPPVLVPAVTAPSATTLSPPTGSTVTMPVAEGIPATIPEDGPAPAPQPAEVLLTPPQEALGPAIAQPVAPRPKPVQRGDSGYMLPSDSDDEPPAGGYVMIESRGTSPRPPAAAAAAGAGVASVTASAVPSSTGSPLIPPERPPRSSRRERPAHLKPPAQTDSSKPSIELLDPSDSDEEAPAGGYVVFENNRPAPGGRRTPLGLNLARPRTTTPTSGTLANAHASSSASPLATGTDARTNSPKPEGGAMGLLRRRTLPTKRVSDFTARVRRAVREA</sequence>
<dbReference type="InterPro" id="IPR000198">
    <property type="entry name" value="RhoGAP_dom"/>
</dbReference>
<evidence type="ECO:0000313" key="5">
    <source>
        <dbReference type="Proteomes" id="UP000827549"/>
    </source>
</evidence>
<dbReference type="SMART" id="SM00324">
    <property type="entry name" value="RhoGAP"/>
    <property type="match status" value="1"/>
</dbReference>
<evidence type="ECO:0000313" key="4">
    <source>
        <dbReference type="EMBL" id="WOO77300.1"/>
    </source>
</evidence>
<dbReference type="Proteomes" id="UP000827549">
    <property type="component" value="Chromosome 1"/>
</dbReference>
<dbReference type="GO" id="GO:0005938">
    <property type="term" value="C:cell cortex"/>
    <property type="evidence" value="ECO:0007669"/>
    <property type="project" value="TreeGrafter"/>
</dbReference>
<keyword evidence="5" id="KW-1185">Reference proteome</keyword>
<dbReference type="PANTHER" id="PTHR15228:SF25">
    <property type="entry name" value="F-BAR DOMAIN-CONTAINING PROTEIN"/>
    <property type="match status" value="1"/>
</dbReference>
<accession>A0AAF0XZU2</accession>
<feature type="region of interest" description="Disordered" evidence="2">
    <location>
        <begin position="489"/>
        <end position="541"/>
    </location>
</feature>
<dbReference type="InterPro" id="IPR051025">
    <property type="entry name" value="RhoGAP"/>
</dbReference>
<feature type="compositionally biased region" description="Low complexity" evidence="2">
    <location>
        <begin position="69"/>
        <end position="96"/>
    </location>
</feature>
<feature type="compositionally biased region" description="Low complexity" evidence="2">
    <location>
        <begin position="554"/>
        <end position="563"/>
    </location>
</feature>
<proteinExistence type="predicted"/>
<dbReference type="InterPro" id="IPR008936">
    <property type="entry name" value="Rho_GTPase_activation_prot"/>
</dbReference>
<dbReference type="SUPFAM" id="SSF48350">
    <property type="entry name" value="GTPase activation domain, GAP"/>
    <property type="match status" value="1"/>
</dbReference>
<feature type="region of interest" description="Disordered" evidence="2">
    <location>
        <begin position="1"/>
        <end position="154"/>
    </location>
</feature>
<feature type="domain" description="Rho-GAP" evidence="3">
    <location>
        <begin position="188"/>
        <end position="365"/>
    </location>
</feature>
<evidence type="ECO:0000256" key="2">
    <source>
        <dbReference type="SAM" id="MobiDB-lite"/>
    </source>
</evidence>
<dbReference type="GO" id="GO:0060237">
    <property type="term" value="P:regulation of fungal-type cell wall organization"/>
    <property type="evidence" value="ECO:0007669"/>
    <property type="project" value="TreeGrafter"/>
</dbReference>
<feature type="compositionally biased region" description="Polar residues" evidence="2">
    <location>
        <begin position="383"/>
        <end position="392"/>
    </location>
</feature>
<dbReference type="GeneID" id="87804147"/>
<keyword evidence="1" id="KW-0343">GTPase activation</keyword>
<dbReference type="AlphaFoldDB" id="A0AAF0XZU2"/>